<feature type="region of interest" description="Disordered" evidence="1">
    <location>
        <begin position="1"/>
        <end position="43"/>
    </location>
</feature>
<evidence type="ECO:0000313" key="3">
    <source>
        <dbReference type="Proteomes" id="UP000053240"/>
    </source>
</evidence>
<protein>
    <submittedName>
        <fullName evidence="2">Uncharacterized protein</fullName>
    </submittedName>
</protein>
<keyword evidence="3" id="KW-1185">Reference proteome</keyword>
<name>A0A194QTY0_PAPMA</name>
<proteinExistence type="predicted"/>
<dbReference type="InParanoid" id="A0A194QTY0"/>
<sequence>MVGGFTHPSGRAASAASADGAAEECESVPVAPSPMRRRNRGGLAEDVWLQTKSGIEKSSRGPGALLLTRILLLNRQDIKENGTDITVKRSDVYVLRHLGQSEARRE</sequence>
<accession>A0A194QTY0</accession>
<organism evidence="2 3">
    <name type="scientific">Papilio machaon</name>
    <name type="common">Old World swallowtail butterfly</name>
    <dbReference type="NCBI Taxonomy" id="76193"/>
    <lineage>
        <taxon>Eukaryota</taxon>
        <taxon>Metazoa</taxon>
        <taxon>Ecdysozoa</taxon>
        <taxon>Arthropoda</taxon>
        <taxon>Hexapoda</taxon>
        <taxon>Insecta</taxon>
        <taxon>Pterygota</taxon>
        <taxon>Neoptera</taxon>
        <taxon>Endopterygota</taxon>
        <taxon>Lepidoptera</taxon>
        <taxon>Glossata</taxon>
        <taxon>Ditrysia</taxon>
        <taxon>Papilionoidea</taxon>
        <taxon>Papilionidae</taxon>
        <taxon>Papilioninae</taxon>
        <taxon>Papilio</taxon>
    </lineage>
</organism>
<reference evidence="2 3" key="1">
    <citation type="journal article" date="2015" name="Nat. Commun.">
        <title>Outbred genome sequencing and CRISPR/Cas9 gene editing in butterflies.</title>
        <authorList>
            <person name="Li X."/>
            <person name="Fan D."/>
            <person name="Zhang W."/>
            <person name="Liu G."/>
            <person name="Zhang L."/>
            <person name="Zhao L."/>
            <person name="Fang X."/>
            <person name="Chen L."/>
            <person name="Dong Y."/>
            <person name="Chen Y."/>
            <person name="Ding Y."/>
            <person name="Zhao R."/>
            <person name="Feng M."/>
            <person name="Zhu Y."/>
            <person name="Feng Y."/>
            <person name="Jiang X."/>
            <person name="Zhu D."/>
            <person name="Xiang H."/>
            <person name="Feng X."/>
            <person name="Li S."/>
            <person name="Wang J."/>
            <person name="Zhang G."/>
            <person name="Kronforst M.R."/>
            <person name="Wang W."/>
        </authorList>
    </citation>
    <scope>NUCLEOTIDE SEQUENCE [LARGE SCALE GENOMIC DNA]</scope>
    <source>
        <strain evidence="2">Ya'a_city_454_Pm</strain>
        <tissue evidence="2">Whole body</tissue>
    </source>
</reference>
<evidence type="ECO:0000256" key="1">
    <source>
        <dbReference type="SAM" id="MobiDB-lite"/>
    </source>
</evidence>
<dbReference type="Proteomes" id="UP000053240">
    <property type="component" value="Unassembled WGS sequence"/>
</dbReference>
<dbReference type="AlphaFoldDB" id="A0A194QTY0"/>
<evidence type="ECO:0000313" key="2">
    <source>
        <dbReference type="EMBL" id="KPJ08988.1"/>
    </source>
</evidence>
<dbReference type="EMBL" id="KQ461108">
    <property type="protein sequence ID" value="KPJ08988.1"/>
    <property type="molecule type" value="Genomic_DNA"/>
</dbReference>
<gene>
    <name evidence="2" type="ORF">RR48_15129</name>
</gene>